<evidence type="ECO:0000256" key="1">
    <source>
        <dbReference type="SAM" id="SignalP"/>
    </source>
</evidence>
<comment type="caution">
    <text evidence="2">The sequence shown here is derived from an EMBL/GenBank/DDBJ whole genome shotgun (WGS) entry which is preliminary data.</text>
</comment>
<gene>
    <name evidence="2" type="ORF">JQV55_19060</name>
</gene>
<reference evidence="2 3" key="1">
    <citation type="submission" date="2021-01" db="EMBL/GenBank/DDBJ databases">
        <title>Diatom-associated Roseobacters Show Island Model of Population Structure.</title>
        <authorList>
            <person name="Qu L."/>
            <person name="Feng X."/>
            <person name="Chen Y."/>
            <person name="Li L."/>
            <person name="Wang X."/>
            <person name="Hu Z."/>
            <person name="Wang H."/>
            <person name="Luo H."/>
        </authorList>
    </citation>
    <scope>NUCLEOTIDE SEQUENCE [LARGE SCALE GENOMIC DNA]</scope>
    <source>
        <strain evidence="2 3">TR60-84</strain>
    </source>
</reference>
<organism evidence="2 3">
    <name type="scientific">Sulfitobacter geojensis</name>
    <dbReference type="NCBI Taxonomy" id="1342299"/>
    <lineage>
        <taxon>Bacteria</taxon>
        <taxon>Pseudomonadati</taxon>
        <taxon>Pseudomonadota</taxon>
        <taxon>Alphaproteobacteria</taxon>
        <taxon>Rhodobacterales</taxon>
        <taxon>Roseobacteraceae</taxon>
        <taxon>Sulfitobacter</taxon>
    </lineage>
</organism>
<keyword evidence="1" id="KW-0732">Signal</keyword>
<evidence type="ECO:0000313" key="2">
    <source>
        <dbReference type="EMBL" id="MBM1715677.1"/>
    </source>
</evidence>
<accession>A0AAE3B7V8</accession>
<dbReference type="Proteomes" id="UP000732193">
    <property type="component" value="Unassembled WGS sequence"/>
</dbReference>
<sequence length="183" mass="19650">MHKLLLSLGLLMTTGSGAVWYDFMTQSAADPLGKLTLERYSAQLPARLTAMAQVKTAKASTAIPQIRETWTGKDWSDMSNAEQIASLTAESPQLRRVVAADKAAAQQGFWASVRQKLSSKDQAAGNRMGDINARTAARNYKPTVQPSDLSGMSAAEIYANRDEISRSFSGIAAESMSASAKGF</sequence>
<proteinExistence type="predicted"/>
<name>A0AAE3B7V8_9RHOB</name>
<protein>
    <submittedName>
        <fullName evidence="2">Uncharacterized protein</fullName>
    </submittedName>
</protein>
<keyword evidence="3" id="KW-1185">Reference proteome</keyword>
<dbReference type="RefSeq" id="WP_203243422.1">
    <property type="nucleotide sequence ID" value="NZ_JAFBRH010000004.1"/>
</dbReference>
<feature type="chain" id="PRO_5042003565" evidence="1">
    <location>
        <begin position="19"/>
        <end position="183"/>
    </location>
</feature>
<dbReference type="EMBL" id="JAFBRM010000008">
    <property type="protein sequence ID" value="MBM1715677.1"/>
    <property type="molecule type" value="Genomic_DNA"/>
</dbReference>
<evidence type="ECO:0000313" key="3">
    <source>
        <dbReference type="Proteomes" id="UP000732193"/>
    </source>
</evidence>
<dbReference type="AlphaFoldDB" id="A0AAE3B7V8"/>
<feature type="signal peptide" evidence="1">
    <location>
        <begin position="1"/>
        <end position="18"/>
    </location>
</feature>